<proteinExistence type="predicted"/>
<feature type="compositionally biased region" description="Low complexity" evidence="1">
    <location>
        <begin position="37"/>
        <end position="65"/>
    </location>
</feature>
<keyword evidence="2" id="KW-0732">Signal</keyword>
<evidence type="ECO:0000256" key="1">
    <source>
        <dbReference type="SAM" id="MobiDB-lite"/>
    </source>
</evidence>
<comment type="caution">
    <text evidence="3">The sequence shown here is derived from an EMBL/GenBank/DDBJ whole genome shotgun (WGS) entry which is preliminary data.</text>
</comment>
<organism evidence="3 4">
    <name type="scientific">Amycolatopsis bullii</name>
    <dbReference type="NCBI Taxonomy" id="941987"/>
    <lineage>
        <taxon>Bacteria</taxon>
        <taxon>Bacillati</taxon>
        <taxon>Actinomycetota</taxon>
        <taxon>Actinomycetes</taxon>
        <taxon>Pseudonocardiales</taxon>
        <taxon>Pseudonocardiaceae</taxon>
        <taxon>Amycolatopsis</taxon>
    </lineage>
</organism>
<feature type="signal peptide" evidence="2">
    <location>
        <begin position="1"/>
        <end position="33"/>
    </location>
</feature>
<evidence type="ECO:0000313" key="4">
    <source>
        <dbReference type="Proteomes" id="UP000649955"/>
    </source>
</evidence>
<feature type="chain" id="PRO_5045200676" description="Lipoprotein" evidence="2">
    <location>
        <begin position="34"/>
        <end position="181"/>
    </location>
</feature>
<dbReference type="PROSITE" id="PS51257">
    <property type="entry name" value="PROKAR_LIPOPROTEIN"/>
    <property type="match status" value="1"/>
</dbReference>
<feature type="region of interest" description="Disordered" evidence="1">
    <location>
        <begin position="37"/>
        <end position="90"/>
    </location>
</feature>
<protein>
    <recommendedName>
        <fullName evidence="5">Lipoprotein</fullName>
    </recommendedName>
</protein>
<name>A0ABQ3KV50_9PSEU</name>
<evidence type="ECO:0000313" key="3">
    <source>
        <dbReference type="EMBL" id="GHG48520.1"/>
    </source>
</evidence>
<dbReference type="EMBL" id="BNAW01000073">
    <property type="protein sequence ID" value="GHG48520.1"/>
    <property type="molecule type" value="Genomic_DNA"/>
</dbReference>
<accession>A0ABQ3KV50</accession>
<evidence type="ECO:0008006" key="5">
    <source>
        <dbReference type="Google" id="ProtNLM"/>
    </source>
</evidence>
<keyword evidence="4" id="KW-1185">Reference proteome</keyword>
<sequence>MQPGARPLRLAGMRTTVKLLGAGLLLLTATACAANSGAGAPAAGPGSEPGTPTTSTSAPDTATPTVGPPPSPTAGRPTQGIAPGDDVVAESQVDARELPEGYPRSLTRSLDGRTVILQAEEGGCRRISAHVGEQTAQQVVVLVAVGSAPKGQMCPDYIKEIKIPLALTAPLGTRTVVLRRG</sequence>
<evidence type="ECO:0000256" key="2">
    <source>
        <dbReference type="SAM" id="SignalP"/>
    </source>
</evidence>
<reference evidence="4" key="1">
    <citation type="journal article" date="2019" name="Int. J. Syst. Evol. Microbiol.">
        <title>The Global Catalogue of Microorganisms (GCM) 10K type strain sequencing project: providing services to taxonomists for standard genome sequencing and annotation.</title>
        <authorList>
            <consortium name="The Broad Institute Genomics Platform"/>
            <consortium name="The Broad Institute Genome Sequencing Center for Infectious Disease"/>
            <person name="Wu L."/>
            <person name="Ma J."/>
        </authorList>
    </citation>
    <scope>NUCLEOTIDE SEQUENCE [LARGE SCALE GENOMIC DNA]</scope>
    <source>
        <strain evidence="4">CGMCC 4.7680</strain>
    </source>
</reference>
<dbReference type="Proteomes" id="UP000649955">
    <property type="component" value="Unassembled WGS sequence"/>
</dbReference>
<gene>
    <name evidence="3" type="ORF">GCM10017567_83930</name>
</gene>